<keyword evidence="2" id="KW-0812">Transmembrane</keyword>
<feature type="signal peptide" evidence="3">
    <location>
        <begin position="1"/>
        <end position="17"/>
    </location>
</feature>
<dbReference type="CDD" id="cd02961">
    <property type="entry name" value="PDI_a_family"/>
    <property type="match status" value="1"/>
</dbReference>
<evidence type="ECO:0000259" key="4">
    <source>
        <dbReference type="Pfam" id="PF00085"/>
    </source>
</evidence>
<dbReference type="SUPFAM" id="SSF52833">
    <property type="entry name" value="Thioredoxin-like"/>
    <property type="match status" value="2"/>
</dbReference>
<reference evidence="5" key="1">
    <citation type="submission" date="2021-12" db="EMBL/GenBank/DDBJ databases">
        <authorList>
            <person name="King R."/>
        </authorList>
    </citation>
    <scope>NUCLEOTIDE SEQUENCE</scope>
</reference>
<feature type="chain" id="PRO_5040447495" description="Thioredoxin domain-containing protein" evidence="3">
    <location>
        <begin position="18"/>
        <end position="308"/>
    </location>
</feature>
<evidence type="ECO:0000256" key="3">
    <source>
        <dbReference type="SAM" id="SignalP"/>
    </source>
</evidence>
<dbReference type="Gene3D" id="3.40.30.10">
    <property type="entry name" value="Glutaredoxin"/>
    <property type="match status" value="2"/>
</dbReference>
<feature type="region of interest" description="Disordered" evidence="1">
    <location>
        <begin position="289"/>
        <end position="308"/>
    </location>
</feature>
<dbReference type="Proteomes" id="UP001154078">
    <property type="component" value="Chromosome 2"/>
</dbReference>
<dbReference type="PANTHER" id="PTHR19991">
    <property type="entry name" value="L 2 01289"/>
    <property type="match status" value="1"/>
</dbReference>
<evidence type="ECO:0000256" key="2">
    <source>
        <dbReference type="SAM" id="Phobius"/>
    </source>
</evidence>
<dbReference type="InterPro" id="IPR013766">
    <property type="entry name" value="Thioredoxin_domain"/>
</dbReference>
<dbReference type="Pfam" id="PF00085">
    <property type="entry name" value="Thioredoxin"/>
    <property type="match status" value="1"/>
</dbReference>
<dbReference type="PANTHER" id="PTHR19991:SF2">
    <property type="entry name" value="GH08893P"/>
    <property type="match status" value="1"/>
</dbReference>
<accession>A0A9P0AZG1</accession>
<keyword evidence="2" id="KW-0472">Membrane</keyword>
<protein>
    <recommendedName>
        <fullName evidence="4">Thioredoxin domain-containing protein</fullName>
    </recommendedName>
</protein>
<feature type="compositionally biased region" description="Basic and acidic residues" evidence="1">
    <location>
        <begin position="293"/>
        <end position="308"/>
    </location>
</feature>
<name>A0A9P0AZG1_BRAAE</name>
<proteinExistence type="predicted"/>
<dbReference type="EMBL" id="OV121133">
    <property type="protein sequence ID" value="CAH0551730.1"/>
    <property type="molecule type" value="Genomic_DNA"/>
</dbReference>
<sequence length="308" mass="35715">MFKLIVYSLLFIQFSYGAKGALELIQDDELMNLIRTEKYVVCLFTLNHCEECDKYENELVSLREDLVETLNAWVVKVVNSQMTRLYSPNKEPALVFFRNGVPLLYDGPLNDEMIMHTFSSNKDPLTKELTDDNFEHLTQAATGATTGDWFVLFYTSECVDCQRLQARWEAVGAQLKLRLNVARVNRGTTGAATARRFEVFNVPAFILFRQGKMYRYQIQKYDVQSFVSFAREFYKNVKPERVPLPKSPFDDLIALIVDYLRQNQWLWMVGLGTFVSGLMASVILRFAPKKKDKKTESKKNDTEKRKTK</sequence>
<feature type="transmembrane region" description="Helical" evidence="2">
    <location>
        <begin position="265"/>
        <end position="287"/>
    </location>
</feature>
<evidence type="ECO:0000256" key="1">
    <source>
        <dbReference type="SAM" id="MobiDB-lite"/>
    </source>
</evidence>
<dbReference type="InterPro" id="IPR036249">
    <property type="entry name" value="Thioredoxin-like_sf"/>
</dbReference>
<keyword evidence="3" id="KW-0732">Signal</keyword>
<gene>
    <name evidence="5" type="ORF">MELIAE_LOCUS4280</name>
</gene>
<evidence type="ECO:0000313" key="6">
    <source>
        <dbReference type="Proteomes" id="UP001154078"/>
    </source>
</evidence>
<keyword evidence="2" id="KW-1133">Transmembrane helix</keyword>
<dbReference type="OrthoDB" id="72053at2759"/>
<evidence type="ECO:0000313" key="5">
    <source>
        <dbReference type="EMBL" id="CAH0551730.1"/>
    </source>
</evidence>
<feature type="domain" description="Thioredoxin" evidence="4">
    <location>
        <begin position="127"/>
        <end position="216"/>
    </location>
</feature>
<keyword evidence="6" id="KW-1185">Reference proteome</keyword>
<organism evidence="5 6">
    <name type="scientific">Brassicogethes aeneus</name>
    <name type="common">Rape pollen beetle</name>
    <name type="synonym">Meligethes aeneus</name>
    <dbReference type="NCBI Taxonomy" id="1431903"/>
    <lineage>
        <taxon>Eukaryota</taxon>
        <taxon>Metazoa</taxon>
        <taxon>Ecdysozoa</taxon>
        <taxon>Arthropoda</taxon>
        <taxon>Hexapoda</taxon>
        <taxon>Insecta</taxon>
        <taxon>Pterygota</taxon>
        <taxon>Neoptera</taxon>
        <taxon>Endopterygota</taxon>
        <taxon>Coleoptera</taxon>
        <taxon>Polyphaga</taxon>
        <taxon>Cucujiformia</taxon>
        <taxon>Nitidulidae</taxon>
        <taxon>Meligethinae</taxon>
        <taxon>Brassicogethes</taxon>
    </lineage>
</organism>
<dbReference type="AlphaFoldDB" id="A0A9P0AZG1"/>